<accession>A0A1D8KFV1</accession>
<feature type="region of interest" description="Disordered" evidence="1">
    <location>
        <begin position="158"/>
        <end position="180"/>
    </location>
</feature>
<evidence type="ECO:0000313" key="4">
    <source>
        <dbReference type="Proteomes" id="UP000240287"/>
    </source>
</evidence>
<reference evidence="4 5" key="1">
    <citation type="journal article" date="2016" name="Virology">
        <title>The genomic content and context of auxiliary metabolic genes in marine cyanomyoviruses.</title>
        <authorList>
            <person name="Crummett L.T."/>
            <person name="Puxty R.J."/>
            <person name="Weihe C."/>
            <person name="Marston M.F."/>
            <person name="Martiny J.B."/>
        </authorList>
    </citation>
    <scope>NUCLEOTIDE SEQUENCE [LARGE SCALE GENOMIC DNA]</scope>
    <source>
        <strain evidence="2">0309SB33</strain>
        <strain evidence="3">0310NB17</strain>
    </source>
</reference>
<sequence length="714" mass="73766">MPTFSNNSWGTFSYTVPAGATNVNFSFAGAGGGGSKPVGGEWYIENGASGRAGNFTINSRSYAYTLTFYLGRRGFDGFNNRGSGYGSGGTGGTSPIAPGGDGHRSGGGGGGASAVYDSGVNRYVAWCAGGGGAGRFHPDTGYSSQGLYSGGAGIGGGATSNQGGGPSWRTGGNAPFGHRGGGGGGSTLGVFGGSAGSATYSGFSGIGGNSGWWDQGDIGWIVNSGYANIGNGWMVLSYTLPPPQITYFHFKQNGANSTTVNLIEGENVDIEWAVDGSRNMSGITLTDFGYIAPSTTSNSFTVTPQSDQQGGNIGTKTYTLEVTGSGGVVSSSITATIYEIPSVNFTSNAPANTITRGQSVQLSWTTDGYASTAQLSPNLGAQNLSGNITLVPTETTLYTFSVGGLAGTASAELLITVNQPPTVDLIGPFTTDYGNDIVLQYDYSNAVNTSTETTNVDNSGPNITTTPLSNVSVSITRYIQPGLSGTEGHPLESLKYIVDISGGSNPTMTVGISDTQMRASGLIDPNGSIALTSGYPKLVSANQYEVAFDMISSVNSSQRQATFVRSFFLTITADGGSPDGGALEMQKDGNGYVQIATLGGGDVGGTYTVTADQLYDDFGARQIDFRLTVYGMGSLQGTDSATTIINIDELPDQLSIPSSEDKFLDEEPVITPDVTLTSEQLYIDDIDIPVEIKSDTPIQVEIDDDGTWRNIRSI</sequence>
<protein>
    <submittedName>
        <fullName evidence="3">Virion structural protein</fullName>
    </submittedName>
</protein>
<dbReference type="Proteomes" id="UP000241610">
    <property type="component" value="Segment"/>
</dbReference>
<organism evidence="3 4">
    <name type="scientific">Synechococcus phage S-CAM1</name>
    <dbReference type="NCBI Taxonomy" id="754037"/>
    <lineage>
        <taxon>Viruses</taxon>
        <taxon>Duplodnaviria</taxon>
        <taxon>Heunggongvirae</taxon>
        <taxon>Uroviricota</taxon>
        <taxon>Caudoviricetes</taxon>
        <taxon>Pantevenvirales</taxon>
        <taxon>Kyanoviridae</taxon>
        <taxon>Anaposvirus</taxon>
        <taxon>Anaposvirus socalone</taxon>
    </lineage>
</organism>
<dbReference type="EMBL" id="KU686193">
    <property type="protein sequence ID" value="AOV57529.1"/>
    <property type="molecule type" value="Genomic_DNA"/>
</dbReference>
<feature type="region of interest" description="Disordered" evidence="1">
    <location>
        <begin position="86"/>
        <end position="110"/>
    </location>
</feature>
<evidence type="ECO:0000313" key="2">
    <source>
        <dbReference type="EMBL" id="AOV57279.1"/>
    </source>
</evidence>
<evidence type="ECO:0000313" key="5">
    <source>
        <dbReference type="Proteomes" id="UP000241610"/>
    </source>
</evidence>
<proteinExistence type="predicted"/>
<dbReference type="Proteomes" id="UP000240287">
    <property type="component" value="Genome"/>
</dbReference>
<name>A0A1D8KFV1_9CAUD</name>
<evidence type="ECO:0000256" key="1">
    <source>
        <dbReference type="SAM" id="MobiDB-lite"/>
    </source>
</evidence>
<evidence type="ECO:0000313" key="3">
    <source>
        <dbReference type="EMBL" id="AOV57529.1"/>
    </source>
</evidence>
<gene>
    <name evidence="3" type="ORF">N170310_024</name>
    <name evidence="2" type="ORF">N330309_024</name>
</gene>
<dbReference type="EMBL" id="KU686192">
    <property type="protein sequence ID" value="AOV57279.1"/>
    <property type="molecule type" value="Genomic_DNA"/>
</dbReference>